<proteinExistence type="inferred from homology"/>
<dbReference type="GO" id="GO:0016020">
    <property type="term" value="C:membrane"/>
    <property type="evidence" value="ECO:0007669"/>
    <property type="project" value="InterPro"/>
</dbReference>
<keyword evidence="10" id="KW-0812">Transmembrane</keyword>
<evidence type="ECO:0000313" key="12">
    <source>
        <dbReference type="EMBL" id="QTA80983.1"/>
    </source>
</evidence>
<dbReference type="KEGG" id="dli:dnl_33010"/>
<evidence type="ECO:0000259" key="11">
    <source>
        <dbReference type="SMART" id="SM00563"/>
    </source>
</evidence>
<keyword evidence="10" id="KW-0472">Membrane</keyword>
<evidence type="ECO:0000256" key="5">
    <source>
        <dbReference type="ARBA" id="ARBA00013211"/>
    </source>
</evidence>
<keyword evidence="7 9" id="KW-0808">Transferase</keyword>
<dbReference type="GO" id="GO:0003841">
    <property type="term" value="F:1-acylglycerol-3-phosphate O-acyltransferase activity"/>
    <property type="evidence" value="ECO:0007669"/>
    <property type="project" value="UniProtKB-UniRule"/>
</dbReference>
<evidence type="ECO:0000256" key="8">
    <source>
        <dbReference type="ARBA" id="ARBA00023315"/>
    </source>
</evidence>
<dbReference type="CDD" id="cd07989">
    <property type="entry name" value="LPLAT_AGPAT-like"/>
    <property type="match status" value="1"/>
</dbReference>
<comment type="catalytic activity">
    <reaction evidence="1 9">
        <text>a 1-acyl-sn-glycero-3-phosphate + an acyl-CoA = a 1,2-diacyl-sn-glycero-3-phosphate + CoA</text>
        <dbReference type="Rhea" id="RHEA:19709"/>
        <dbReference type="ChEBI" id="CHEBI:57287"/>
        <dbReference type="ChEBI" id="CHEBI:57970"/>
        <dbReference type="ChEBI" id="CHEBI:58342"/>
        <dbReference type="ChEBI" id="CHEBI:58608"/>
        <dbReference type="EC" id="2.3.1.51"/>
    </reaction>
</comment>
<comment type="pathway">
    <text evidence="3">Lipid metabolism.</text>
</comment>
<keyword evidence="10" id="KW-1133">Transmembrane helix</keyword>
<dbReference type="Proteomes" id="UP000663720">
    <property type="component" value="Chromosome"/>
</dbReference>
<dbReference type="InterPro" id="IPR004552">
    <property type="entry name" value="AGP_acyltrans"/>
</dbReference>
<keyword evidence="9" id="KW-0443">Lipid metabolism</keyword>
<dbReference type="EMBL" id="CP061799">
    <property type="protein sequence ID" value="QTA80983.1"/>
    <property type="molecule type" value="Genomic_DNA"/>
</dbReference>
<accession>A0A975GH84</accession>
<keyword evidence="9" id="KW-0594">Phospholipid biosynthesis</keyword>
<evidence type="ECO:0000256" key="1">
    <source>
        <dbReference type="ARBA" id="ARBA00001141"/>
    </source>
</evidence>
<dbReference type="SUPFAM" id="SSF69593">
    <property type="entry name" value="Glycerol-3-phosphate (1)-acyltransferase"/>
    <property type="match status" value="1"/>
</dbReference>
<dbReference type="PANTHER" id="PTHR10434">
    <property type="entry name" value="1-ACYL-SN-GLYCEROL-3-PHOSPHATE ACYLTRANSFERASE"/>
    <property type="match status" value="1"/>
</dbReference>
<dbReference type="Pfam" id="PF01553">
    <property type="entry name" value="Acyltransferase"/>
    <property type="match status" value="1"/>
</dbReference>
<keyword evidence="8 9" id="KW-0012">Acyltransferase</keyword>
<feature type="domain" description="Phospholipid/glycerol acyltransferase" evidence="11">
    <location>
        <begin position="78"/>
        <end position="192"/>
    </location>
</feature>
<evidence type="ECO:0000256" key="3">
    <source>
        <dbReference type="ARBA" id="ARBA00005189"/>
    </source>
</evidence>
<dbReference type="SMART" id="SM00563">
    <property type="entry name" value="PlsC"/>
    <property type="match status" value="1"/>
</dbReference>
<sequence length="246" mass="28093">MKKILKLIYQPYKWLFFAPFFFISTFFFGTLAVLLCMIFDPRLPSFLCGSTWARLNGWLTPMFVKIIGKDNIDKNQSYIIAANHQSQYDIFLLYGWLGIDFKWVMKQELRKIPFIGISCEKIGHIFINRFDKKAAVAAINAAKKKIINGTSVIFFPEGTRSRTGELGSFKKGAFKMALDLELPILPVTIIGTRNILPPDTVDLFPGTAVMIIHKPVSVKDYNEDDLQTLSDKVRNIINMPLQESRT</sequence>
<dbReference type="PANTHER" id="PTHR10434:SF66">
    <property type="entry name" value="PHOSPHOLIPID_GLYCEROL ACYLTRANSFERASE DOMAIN-CONTAINING PROTEIN"/>
    <property type="match status" value="1"/>
</dbReference>
<dbReference type="GO" id="GO:0006654">
    <property type="term" value="P:phosphatidic acid biosynthetic process"/>
    <property type="evidence" value="ECO:0007669"/>
    <property type="project" value="TreeGrafter"/>
</dbReference>
<evidence type="ECO:0000256" key="2">
    <source>
        <dbReference type="ARBA" id="ARBA00004728"/>
    </source>
</evidence>
<evidence type="ECO:0000256" key="7">
    <source>
        <dbReference type="ARBA" id="ARBA00022679"/>
    </source>
</evidence>
<dbReference type="AlphaFoldDB" id="A0A975GH84"/>
<dbReference type="NCBIfam" id="TIGR00530">
    <property type="entry name" value="AGP_acyltrn"/>
    <property type="match status" value="1"/>
</dbReference>
<reference evidence="12" key="1">
    <citation type="journal article" date="2021" name="Microb. Physiol.">
        <title>Proteogenomic Insights into the Physiology of Marine, Sulfate-Reducing, Filamentous Desulfonema limicola and Desulfonema magnum.</title>
        <authorList>
            <person name="Schnaars V."/>
            <person name="Wohlbrand L."/>
            <person name="Scheve S."/>
            <person name="Hinrichs C."/>
            <person name="Reinhardt R."/>
            <person name="Rabus R."/>
        </authorList>
    </citation>
    <scope>NUCLEOTIDE SEQUENCE</scope>
    <source>
        <strain evidence="12">5ac10</strain>
    </source>
</reference>
<evidence type="ECO:0000256" key="9">
    <source>
        <dbReference type="RuleBase" id="RU361267"/>
    </source>
</evidence>
<dbReference type="InterPro" id="IPR002123">
    <property type="entry name" value="Plipid/glycerol_acylTrfase"/>
</dbReference>
<dbReference type="EC" id="2.3.1.51" evidence="5 9"/>
<evidence type="ECO:0000313" key="13">
    <source>
        <dbReference type="Proteomes" id="UP000663720"/>
    </source>
</evidence>
<comment type="similarity">
    <text evidence="4 9">Belongs to the 1-acyl-sn-glycerol-3-phosphate acyltransferase family.</text>
</comment>
<keyword evidence="9" id="KW-0444">Lipid biosynthesis</keyword>
<gene>
    <name evidence="12" type="ORF">dnl_33010</name>
</gene>
<keyword evidence="9" id="KW-1208">Phospholipid metabolism</keyword>
<keyword evidence="13" id="KW-1185">Reference proteome</keyword>
<feature type="transmembrane region" description="Helical" evidence="10">
    <location>
        <begin position="12"/>
        <end position="35"/>
    </location>
</feature>
<organism evidence="12 13">
    <name type="scientific">Desulfonema limicola</name>
    <dbReference type="NCBI Taxonomy" id="45656"/>
    <lineage>
        <taxon>Bacteria</taxon>
        <taxon>Pseudomonadati</taxon>
        <taxon>Thermodesulfobacteriota</taxon>
        <taxon>Desulfobacteria</taxon>
        <taxon>Desulfobacterales</taxon>
        <taxon>Desulfococcaceae</taxon>
        <taxon>Desulfonema</taxon>
    </lineage>
</organism>
<comment type="pathway">
    <text evidence="2">Phospholipid metabolism; CDP-diacylglycerol biosynthesis; CDP-diacylglycerol from sn-glycerol 3-phosphate: step 2/3.</text>
</comment>
<evidence type="ECO:0000256" key="6">
    <source>
        <dbReference type="ARBA" id="ARBA00016139"/>
    </source>
</evidence>
<evidence type="ECO:0000256" key="10">
    <source>
        <dbReference type="SAM" id="Phobius"/>
    </source>
</evidence>
<evidence type="ECO:0000256" key="4">
    <source>
        <dbReference type="ARBA" id="ARBA00008655"/>
    </source>
</evidence>
<name>A0A975GH84_9BACT</name>
<dbReference type="RefSeq" id="WP_246514711.1">
    <property type="nucleotide sequence ID" value="NZ_CP061799.1"/>
</dbReference>
<protein>
    <recommendedName>
        <fullName evidence="6 9">1-acyl-sn-glycerol-3-phosphate acyltransferase</fullName>
        <ecNumber evidence="5 9">2.3.1.51</ecNumber>
    </recommendedName>
</protein>
<comment type="domain">
    <text evidence="9">The HXXXXD motif is essential for acyltransferase activity and may constitute the binding site for the phosphate moiety of the glycerol-3-phosphate.</text>
</comment>